<keyword evidence="11" id="KW-1185">Reference proteome</keyword>
<evidence type="ECO:0000256" key="2">
    <source>
        <dbReference type="ARBA" id="ARBA00005051"/>
    </source>
</evidence>
<dbReference type="Proteomes" id="UP001208656">
    <property type="component" value="Unassembled WGS sequence"/>
</dbReference>
<evidence type="ECO:0000256" key="7">
    <source>
        <dbReference type="ARBA" id="ARBA00022840"/>
    </source>
</evidence>
<keyword evidence="7" id="KW-0067">ATP-binding</keyword>
<dbReference type="RefSeq" id="WP_263061515.1">
    <property type="nucleotide sequence ID" value="NZ_JAOUSE010000018.1"/>
</dbReference>
<dbReference type="Gene3D" id="3.30.70.560">
    <property type="entry name" value="7,8-Dihydro-6-hydroxymethylpterin-pyrophosphokinase HPPK"/>
    <property type="match status" value="1"/>
</dbReference>
<dbReference type="PANTHER" id="PTHR43071:SF1">
    <property type="entry name" value="2-AMINO-4-HYDROXY-6-HYDROXYMETHYLDIHYDROPTERIDINE PYROPHOSPHOKINASE"/>
    <property type="match status" value="1"/>
</dbReference>
<comment type="catalytic activity">
    <reaction evidence="1">
        <text>6-hydroxymethyl-7,8-dihydropterin + ATP = (7,8-dihydropterin-6-yl)methyl diphosphate + AMP + H(+)</text>
        <dbReference type="Rhea" id="RHEA:11412"/>
        <dbReference type="ChEBI" id="CHEBI:15378"/>
        <dbReference type="ChEBI" id="CHEBI:30616"/>
        <dbReference type="ChEBI" id="CHEBI:44841"/>
        <dbReference type="ChEBI" id="CHEBI:72950"/>
        <dbReference type="ChEBI" id="CHEBI:456215"/>
        <dbReference type="EC" id="2.7.6.3"/>
    </reaction>
</comment>
<feature type="domain" description="7,8-dihydro-6-hydroxymethylpterin-pyrophosphokinase" evidence="9">
    <location>
        <begin position="88"/>
        <end position="99"/>
    </location>
</feature>
<evidence type="ECO:0000256" key="6">
    <source>
        <dbReference type="ARBA" id="ARBA00022777"/>
    </source>
</evidence>
<evidence type="ECO:0000256" key="1">
    <source>
        <dbReference type="ARBA" id="ARBA00000198"/>
    </source>
</evidence>
<accession>A0ABT2WF94</accession>
<evidence type="ECO:0000313" key="11">
    <source>
        <dbReference type="Proteomes" id="UP001208656"/>
    </source>
</evidence>
<evidence type="ECO:0000259" key="9">
    <source>
        <dbReference type="PROSITE" id="PS00794"/>
    </source>
</evidence>
<dbReference type="Pfam" id="PF01288">
    <property type="entry name" value="HPPK"/>
    <property type="match status" value="1"/>
</dbReference>
<dbReference type="NCBIfam" id="TIGR01498">
    <property type="entry name" value="folK"/>
    <property type="match status" value="1"/>
</dbReference>
<dbReference type="GO" id="GO:0003848">
    <property type="term" value="F:2-amino-4-hydroxy-6-hydroxymethyldihydropteridine diphosphokinase activity"/>
    <property type="evidence" value="ECO:0007669"/>
    <property type="project" value="UniProtKB-EC"/>
</dbReference>
<dbReference type="EC" id="2.7.6.3" evidence="3"/>
<organism evidence="10 11">
    <name type="scientific">Pallidibacillus thermolactis</name>
    <dbReference type="NCBI Taxonomy" id="251051"/>
    <lineage>
        <taxon>Bacteria</taxon>
        <taxon>Bacillati</taxon>
        <taxon>Bacillota</taxon>
        <taxon>Bacilli</taxon>
        <taxon>Bacillales</taxon>
        <taxon>Bacillaceae</taxon>
        <taxon>Pallidibacillus</taxon>
    </lineage>
</organism>
<dbReference type="InterPro" id="IPR035907">
    <property type="entry name" value="Hppk_sf"/>
</dbReference>
<evidence type="ECO:0000313" key="10">
    <source>
        <dbReference type="EMBL" id="MCU9594353.1"/>
    </source>
</evidence>
<keyword evidence="5" id="KW-0547">Nucleotide-binding</keyword>
<dbReference type="EMBL" id="JAOUSE010000018">
    <property type="protein sequence ID" value="MCU9594353.1"/>
    <property type="molecule type" value="Genomic_DNA"/>
</dbReference>
<dbReference type="CDD" id="cd00483">
    <property type="entry name" value="HPPK"/>
    <property type="match status" value="1"/>
</dbReference>
<dbReference type="PANTHER" id="PTHR43071">
    <property type="entry name" value="2-AMINO-4-HYDROXY-6-HYDROXYMETHYLDIHYDROPTERIDINE PYROPHOSPHOKINASE"/>
    <property type="match status" value="1"/>
</dbReference>
<gene>
    <name evidence="10" type="primary">folK</name>
    <name evidence="10" type="ORF">OEV82_07780</name>
</gene>
<comment type="caution">
    <text evidence="10">The sequence shown here is derived from an EMBL/GenBank/DDBJ whole genome shotgun (WGS) entry which is preliminary data.</text>
</comment>
<protein>
    <recommendedName>
        <fullName evidence="3">2-amino-4-hydroxy-6-hydroxymethyldihydropteridine diphosphokinase</fullName>
        <ecNumber evidence="3">2.7.6.3</ecNumber>
    </recommendedName>
</protein>
<evidence type="ECO:0000256" key="4">
    <source>
        <dbReference type="ARBA" id="ARBA00022679"/>
    </source>
</evidence>
<dbReference type="InterPro" id="IPR000550">
    <property type="entry name" value="Hppk"/>
</dbReference>
<dbReference type="PROSITE" id="PS00794">
    <property type="entry name" value="HPPK"/>
    <property type="match status" value="1"/>
</dbReference>
<comment type="pathway">
    <text evidence="2">Cofactor biosynthesis; tetrahydrofolate biosynthesis; 2-amino-4-hydroxy-6-hydroxymethyl-7,8-dihydropteridine diphosphate from 7,8-dihydroneopterin triphosphate: step 4/4.</text>
</comment>
<evidence type="ECO:0000256" key="8">
    <source>
        <dbReference type="ARBA" id="ARBA00022909"/>
    </source>
</evidence>
<keyword evidence="6" id="KW-0418">Kinase</keyword>
<keyword evidence="4 10" id="KW-0808">Transferase</keyword>
<dbReference type="SUPFAM" id="SSF55083">
    <property type="entry name" value="6-hydroxymethyl-7,8-dihydropterin pyrophosphokinase, HPPK"/>
    <property type="match status" value="1"/>
</dbReference>
<reference evidence="10 11" key="1">
    <citation type="submission" date="2022-10" db="EMBL/GenBank/DDBJ databases">
        <title>Description of Fervidibacillus gen. nov. in the family Fervidibacillaceae fam. nov. with two species, Fervidibacillus albus sp. nov., and Fervidibacillus halotolerans sp. nov., isolated from tidal flat sediments.</title>
        <authorList>
            <person name="Kwon K.K."/>
            <person name="Yang S.-H."/>
        </authorList>
    </citation>
    <scope>NUCLEOTIDE SEQUENCE [LARGE SCALE GENOMIC DNA]</scope>
    <source>
        <strain evidence="10 11">DSM 23332</strain>
    </source>
</reference>
<sequence>MKNRAFLSIGSNIGKREMYLFRAIKALEKELIEIRDFSSIYETDPVGFTEQDLFLNMVIEIETSKNPYKLLETCLDVEKQLERKRTIRWGPRTIDLDILIFNQEVIESDHLTIPHPRMHERSFVLVPLAEINEELVVPNVKSTVKALVSQTESAGVRLWREKQDFNIDNLFI</sequence>
<evidence type="ECO:0000256" key="5">
    <source>
        <dbReference type="ARBA" id="ARBA00022741"/>
    </source>
</evidence>
<proteinExistence type="predicted"/>
<keyword evidence="8" id="KW-0289">Folate biosynthesis</keyword>
<name>A0ABT2WF94_9BACI</name>
<evidence type="ECO:0000256" key="3">
    <source>
        <dbReference type="ARBA" id="ARBA00013253"/>
    </source>
</evidence>